<evidence type="ECO:0000256" key="1">
    <source>
        <dbReference type="SAM" id="MobiDB-lite"/>
    </source>
</evidence>
<accession>A0A183AKI0</accession>
<dbReference type="AlphaFoldDB" id="A0A183AKI0"/>
<dbReference type="Proteomes" id="UP000272942">
    <property type="component" value="Unassembled WGS sequence"/>
</dbReference>
<feature type="compositionally biased region" description="Low complexity" evidence="1">
    <location>
        <begin position="84"/>
        <end position="103"/>
    </location>
</feature>
<evidence type="ECO:0000313" key="4">
    <source>
        <dbReference type="WBParaSite" id="ECPE_0000748101-mRNA-1"/>
    </source>
</evidence>
<dbReference type="EMBL" id="UZAN01044630">
    <property type="protein sequence ID" value="VDP81178.1"/>
    <property type="molecule type" value="Genomic_DNA"/>
</dbReference>
<dbReference type="WBParaSite" id="ECPE_0000748101-mRNA-1">
    <property type="protein sequence ID" value="ECPE_0000748101-mRNA-1"/>
    <property type="gene ID" value="ECPE_0000748101"/>
</dbReference>
<gene>
    <name evidence="2" type="ORF">ECPE_LOCUS7465</name>
</gene>
<reference evidence="2 3" key="2">
    <citation type="submission" date="2018-11" db="EMBL/GenBank/DDBJ databases">
        <authorList>
            <consortium name="Pathogen Informatics"/>
        </authorList>
    </citation>
    <scope>NUCLEOTIDE SEQUENCE [LARGE SCALE GENOMIC DNA]</scope>
    <source>
        <strain evidence="2 3">Egypt</strain>
    </source>
</reference>
<evidence type="ECO:0000313" key="3">
    <source>
        <dbReference type="Proteomes" id="UP000272942"/>
    </source>
</evidence>
<evidence type="ECO:0000313" key="2">
    <source>
        <dbReference type="EMBL" id="VDP81178.1"/>
    </source>
</evidence>
<reference evidence="4" key="1">
    <citation type="submission" date="2016-06" db="UniProtKB">
        <authorList>
            <consortium name="WormBaseParasite"/>
        </authorList>
    </citation>
    <scope>IDENTIFICATION</scope>
</reference>
<keyword evidence="3" id="KW-1185">Reference proteome</keyword>
<feature type="compositionally biased region" description="Low complexity" evidence="1">
    <location>
        <begin position="53"/>
        <end position="63"/>
    </location>
</feature>
<proteinExistence type="predicted"/>
<name>A0A183AKI0_9TREM</name>
<sequence length="367" mass="37796">MIASSPVRNDLNLMCPSSGIDIQQVPGAPYWKPPTEMPSRPGSQCNSGGPMGNNGLNNAGANSILFQPNSPYNPMKSKLSRPQTATSACTTTSTSSTSANSLSITDPSMSSYPGPVGSLIGGSSNPLLPPFNGMNTNSTLNMLPPVDQPPCPSGSAVPLSTASTDRGARFGLVLPNPQHGLNMLQQGFLEEPTIPAFQQLMSNFDTTDTAQGLSVPTASILQTSSMYSNPHDFPKTPSTCADGLLLSPTISNQIPPNVSIPSRGDFTMSNNSKLDSLLGAGGHGIMPSSSNFANQVTSSSTNGLALFAPQLSNSNHSPLRAPSPTPFNLNLLSNTAPPTGFAGSGSYLHPGLSQAPLGASSRAPLST</sequence>
<feature type="region of interest" description="Disordered" evidence="1">
    <location>
        <begin position="24"/>
        <end position="109"/>
    </location>
</feature>
<dbReference type="OrthoDB" id="125004at2759"/>
<protein>
    <submittedName>
        <fullName evidence="4">TORC_M domain-containing protein</fullName>
    </submittedName>
</protein>
<organism evidence="4">
    <name type="scientific">Echinostoma caproni</name>
    <dbReference type="NCBI Taxonomy" id="27848"/>
    <lineage>
        <taxon>Eukaryota</taxon>
        <taxon>Metazoa</taxon>
        <taxon>Spiralia</taxon>
        <taxon>Lophotrochozoa</taxon>
        <taxon>Platyhelminthes</taxon>
        <taxon>Trematoda</taxon>
        <taxon>Digenea</taxon>
        <taxon>Plagiorchiida</taxon>
        <taxon>Echinostomata</taxon>
        <taxon>Echinostomatoidea</taxon>
        <taxon>Echinostomatidae</taxon>
        <taxon>Echinostoma</taxon>
    </lineage>
</organism>
<feature type="region of interest" description="Disordered" evidence="1">
    <location>
        <begin position="142"/>
        <end position="162"/>
    </location>
</feature>